<accession>A0A6J5QUD6</accession>
<dbReference type="EMBL" id="LR797120">
    <property type="protein sequence ID" value="CAB4188153.1"/>
    <property type="molecule type" value="Genomic_DNA"/>
</dbReference>
<protein>
    <submittedName>
        <fullName evidence="2">Uncharacterized protein</fullName>
    </submittedName>
</protein>
<gene>
    <name evidence="2" type="ORF">UFOVP1165_46</name>
</gene>
<feature type="region of interest" description="Disordered" evidence="1">
    <location>
        <begin position="386"/>
        <end position="413"/>
    </location>
</feature>
<organism evidence="2">
    <name type="scientific">uncultured Caudovirales phage</name>
    <dbReference type="NCBI Taxonomy" id="2100421"/>
    <lineage>
        <taxon>Viruses</taxon>
        <taxon>Duplodnaviria</taxon>
        <taxon>Heunggongvirae</taxon>
        <taxon>Uroviricota</taxon>
        <taxon>Caudoviricetes</taxon>
        <taxon>Peduoviridae</taxon>
        <taxon>Maltschvirus</taxon>
        <taxon>Maltschvirus maltsch</taxon>
    </lineage>
</organism>
<evidence type="ECO:0000313" key="2">
    <source>
        <dbReference type="EMBL" id="CAB4188153.1"/>
    </source>
</evidence>
<reference evidence="2" key="1">
    <citation type="submission" date="2020-05" db="EMBL/GenBank/DDBJ databases">
        <authorList>
            <person name="Chiriac C."/>
            <person name="Salcher M."/>
            <person name="Ghai R."/>
            <person name="Kavagutti S V."/>
        </authorList>
    </citation>
    <scope>NUCLEOTIDE SEQUENCE</scope>
</reference>
<evidence type="ECO:0000256" key="1">
    <source>
        <dbReference type="SAM" id="MobiDB-lite"/>
    </source>
</evidence>
<proteinExistence type="predicted"/>
<name>A0A6J5QUD6_9CAUD</name>
<sequence>MDYQSFTSPADPYAEEQARVQQKMLMAQMLQRQAMEQPQGQMVSGHYVPTSITQNLARLASGYLGRKGQEKAMESSAALSNQKLMDQSGEMARILAEPDIAKRASMAMQSPLPGVQALGNTFLAEQLKRDGLAQKVGMEPPPTRTVRRGNQDVTEQFNRATGAYEVVGSGDAFRSDVMSQEAMAQKEKLANIRGAAQGGSGQEYMSFIPTPGGVVGAYNKGPRIGQSQMLTNADGTPYIKSSDSPELQGEIAGAKTSATVTADATANARLDLPKVEAQAKYATGLIDKALKHPGLSAVVGVPGITNFLPGTDAQGFKAILAQIKGKQFLQAFESLKGAGQITEIEGQKATEAEARMSTAQSEKEFKSALKEYKTVIKSLSDRVKEKAGMSGAGGNNPGTQNRIRYDANGEVIP</sequence>